<dbReference type="Pfam" id="PF08681">
    <property type="entry name" value="TacA1"/>
    <property type="match status" value="1"/>
</dbReference>
<reference evidence="8" key="1">
    <citation type="journal article" date="2019" name="Int. J. Syst. Evol. Microbiol.">
        <title>The Global Catalogue of Microorganisms (GCM) 10K type strain sequencing project: providing services to taxonomists for standard genome sequencing and annotation.</title>
        <authorList>
            <consortium name="The Broad Institute Genomics Platform"/>
            <consortium name="The Broad Institute Genome Sequencing Center for Infectious Disease"/>
            <person name="Wu L."/>
            <person name="Ma J."/>
        </authorList>
    </citation>
    <scope>NUCLEOTIDE SEQUENCE [LARGE SCALE GENOMIC DNA]</scope>
    <source>
        <strain evidence="8">NBRC 112299</strain>
    </source>
</reference>
<evidence type="ECO:0008006" key="9">
    <source>
        <dbReference type="Google" id="ProtNLM"/>
    </source>
</evidence>
<dbReference type="EMBL" id="BSUN01000001">
    <property type="protein sequence ID" value="GMA36011.1"/>
    <property type="molecule type" value="Genomic_DNA"/>
</dbReference>
<organism evidence="7 8">
    <name type="scientific">Demequina litorisediminis</name>
    <dbReference type="NCBI Taxonomy" id="1849022"/>
    <lineage>
        <taxon>Bacteria</taxon>
        <taxon>Bacillati</taxon>
        <taxon>Actinomycetota</taxon>
        <taxon>Actinomycetes</taxon>
        <taxon>Micrococcales</taxon>
        <taxon>Demequinaceae</taxon>
        <taxon>Demequina</taxon>
    </lineage>
</organism>
<dbReference type="PANTHER" id="PTHR35401:SF1">
    <property type="entry name" value="CYTOPLASMIC PROTEIN"/>
    <property type="match status" value="1"/>
</dbReference>
<dbReference type="Proteomes" id="UP001157125">
    <property type="component" value="Unassembled WGS sequence"/>
</dbReference>
<evidence type="ECO:0000256" key="6">
    <source>
        <dbReference type="ARBA" id="ARBA00049988"/>
    </source>
</evidence>
<keyword evidence="3" id="KW-0805">Transcription regulation</keyword>
<evidence type="ECO:0000256" key="2">
    <source>
        <dbReference type="ARBA" id="ARBA00022649"/>
    </source>
</evidence>
<gene>
    <name evidence="7" type="ORF">GCM10025876_22150</name>
</gene>
<dbReference type="SUPFAM" id="SSF47598">
    <property type="entry name" value="Ribbon-helix-helix"/>
    <property type="match status" value="1"/>
</dbReference>
<evidence type="ECO:0000256" key="1">
    <source>
        <dbReference type="ARBA" id="ARBA00022491"/>
    </source>
</evidence>
<keyword evidence="8" id="KW-1185">Reference proteome</keyword>
<dbReference type="PANTHER" id="PTHR35401">
    <property type="entry name" value="COPG FAMILY HELIX-TURN-HELIX PROTEIN-RELATED-RELATED"/>
    <property type="match status" value="1"/>
</dbReference>
<name>A0ABQ6IE99_9MICO</name>
<protein>
    <recommendedName>
        <fullName evidence="9">DUF1778 domain-containing protein</fullName>
    </recommendedName>
</protein>
<dbReference type="RefSeq" id="WP_284328343.1">
    <property type="nucleotide sequence ID" value="NZ_BSUN01000001.1"/>
</dbReference>
<evidence type="ECO:0000256" key="5">
    <source>
        <dbReference type="ARBA" id="ARBA00023163"/>
    </source>
</evidence>
<keyword evidence="2" id="KW-1277">Toxin-antitoxin system</keyword>
<evidence type="ECO:0000256" key="3">
    <source>
        <dbReference type="ARBA" id="ARBA00023015"/>
    </source>
</evidence>
<keyword evidence="1" id="KW-0678">Repressor</keyword>
<comment type="similarity">
    <text evidence="6">Belongs to the TacA antitoxin family.</text>
</comment>
<dbReference type="Gene3D" id="1.20.5.780">
    <property type="entry name" value="Single helix bin"/>
    <property type="match status" value="1"/>
</dbReference>
<evidence type="ECO:0000256" key="4">
    <source>
        <dbReference type="ARBA" id="ARBA00023125"/>
    </source>
</evidence>
<comment type="caution">
    <text evidence="7">The sequence shown here is derived from an EMBL/GenBank/DDBJ whole genome shotgun (WGS) entry which is preliminary data.</text>
</comment>
<dbReference type="InterPro" id="IPR014795">
    <property type="entry name" value="TacA_1-like"/>
</dbReference>
<dbReference type="InterPro" id="IPR010985">
    <property type="entry name" value="Ribbon_hlx_hlx"/>
</dbReference>
<evidence type="ECO:0000313" key="7">
    <source>
        <dbReference type="EMBL" id="GMA36011.1"/>
    </source>
</evidence>
<sequence>MATISRDTQIQVRVSSADKEFIRRAAEASGQDLSTFVLQHAKEAAEEVLAERWTFTLSDEDYAEFMASLDAPAQKIPGLDALLERPSPFSDR</sequence>
<keyword evidence="4" id="KW-0238">DNA-binding</keyword>
<evidence type="ECO:0000313" key="8">
    <source>
        <dbReference type="Proteomes" id="UP001157125"/>
    </source>
</evidence>
<proteinExistence type="inferred from homology"/>
<keyword evidence="5" id="KW-0804">Transcription</keyword>
<accession>A0ABQ6IE99</accession>